<keyword evidence="12" id="KW-0007">Acetylation</keyword>
<comment type="function">
    <text evidence="16">Metalloaminopeptidase that catalyzes the removal of a penultimate prolyl residue from the N-termini of peptides, such as Arg-Pro-Pro. Contributes to the degradation of bradykinin.</text>
</comment>
<evidence type="ECO:0000256" key="4">
    <source>
        <dbReference type="ARBA" id="ARBA00008766"/>
    </source>
</evidence>
<dbReference type="AlphaFoldDB" id="A0A6P4YQJ5"/>
<dbReference type="CDD" id="cd01085">
    <property type="entry name" value="APP"/>
    <property type="match status" value="1"/>
</dbReference>
<evidence type="ECO:0000256" key="14">
    <source>
        <dbReference type="ARBA" id="ARBA00023211"/>
    </source>
</evidence>
<dbReference type="GeneID" id="109475521"/>
<dbReference type="Pfam" id="PF16189">
    <property type="entry name" value="Creatinase_N_2"/>
    <property type="match status" value="1"/>
</dbReference>
<dbReference type="InterPro" id="IPR033740">
    <property type="entry name" value="Pept_M24B"/>
</dbReference>
<dbReference type="InterPro" id="IPR032416">
    <property type="entry name" value="Peptidase_M24_C"/>
</dbReference>
<dbReference type="InterPro" id="IPR000587">
    <property type="entry name" value="Creatinase_N"/>
</dbReference>
<feature type="domain" description="Peptidase M24" evidence="22">
    <location>
        <begin position="327"/>
        <end position="543"/>
    </location>
</feature>
<dbReference type="GO" id="GO:0070006">
    <property type="term" value="F:metalloaminopeptidase activity"/>
    <property type="evidence" value="ECO:0007669"/>
    <property type="project" value="InterPro"/>
</dbReference>
<evidence type="ECO:0000256" key="17">
    <source>
        <dbReference type="ARBA" id="ARBA00071973"/>
    </source>
</evidence>
<comment type="similarity">
    <text evidence="4">Belongs to the peptidase M24B family.</text>
</comment>
<dbReference type="SUPFAM" id="SSF53092">
    <property type="entry name" value="Creatinase/prolidase N-terminal domain"/>
    <property type="match status" value="1"/>
</dbReference>
<keyword evidence="25" id="KW-1185">Reference proteome</keyword>
<keyword evidence="13" id="KW-0482">Metalloprotease</keyword>
<feature type="domain" description="Creatinase N-terminal" evidence="23">
    <location>
        <begin position="10"/>
        <end position="148"/>
    </location>
</feature>
<evidence type="ECO:0000256" key="5">
    <source>
        <dbReference type="ARBA" id="ARBA00011738"/>
    </source>
</evidence>
<evidence type="ECO:0000259" key="22">
    <source>
        <dbReference type="Pfam" id="PF00557"/>
    </source>
</evidence>
<dbReference type="OrthoDB" id="9995434at2759"/>
<proteinExistence type="inferred from homology"/>
<dbReference type="RefSeq" id="XP_019631720.1">
    <property type="nucleotide sequence ID" value="XM_019776161.1"/>
</dbReference>
<dbReference type="InterPro" id="IPR036005">
    <property type="entry name" value="Creatinase/aminopeptidase-like"/>
</dbReference>
<organism evidence="25 26">
    <name type="scientific">Branchiostoma belcheri</name>
    <name type="common">Amphioxus</name>
    <dbReference type="NCBI Taxonomy" id="7741"/>
    <lineage>
        <taxon>Eukaryota</taxon>
        <taxon>Metazoa</taxon>
        <taxon>Chordata</taxon>
        <taxon>Cephalochordata</taxon>
        <taxon>Leptocardii</taxon>
        <taxon>Amphioxiformes</taxon>
        <taxon>Branchiostomatidae</taxon>
        <taxon>Branchiostoma</taxon>
    </lineage>
</organism>
<evidence type="ECO:0000256" key="2">
    <source>
        <dbReference type="ARBA" id="ARBA00001936"/>
    </source>
</evidence>
<evidence type="ECO:0000256" key="9">
    <source>
        <dbReference type="ARBA" id="ARBA00022670"/>
    </source>
</evidence>
<dbReference type="SUPFAM" id="SSF55920">
    <property type="entry name" value="Creatinase/aminopeptidase"/>
    <property type="match status" value="1"/>
</dbReference>
<evidence type="ECO:0000259" key="24">
    <source>
        <dbReference type="Pfam" id="PF16188"/>
    </source>
</evidence>
<keyword evidence="8" id="KW-0963">Cytoplasm</keyword>
<evidence type="ECO:0000313" key="27">
    <source>
        <dbReference type="RefSeq" id="XP_019631722.1"/>
    </source>
</evidence>
<evidence type="ECO:0000256" key="16">
    <source>
        <dbReference type="ARBA" id="ARBA00054066"/>
    </source>
</evidence>
<dbReference type="InterPro" id="IPR029149">
    <property type="entry name" value="Creatin/AminoP/Spt16_N"/>
</dbReference>
<dbReference type="InterPro" id="IPR000994">
    <property type="entry name" value="Pept_M24"/>
</dbReference>
<dbReference type="Pfam" id="PF01321">
    <property type="entry name" value="Creatinase_N"/>
    <property type="match status" value="1"/>
</dbReference>
<protein>
    <recommendedName>
        <fullName evidence="17">Xaa-Pro aminopeptidase 1</fullName>
        <ecNumber evidence="6">3.4.11.9</ecNumber>
    </recommendedName>
    <alternativeName>
        <fullName evidence="15">Aminoacylproline aminopeptidase</fullName>
    </alternativeName>
    <alternativeName>
        <fullName evidence="20">Cytosolic aminopeptidase P</fullName>
    </alternativeName>
    <alternativeName>
        <fullName evidence="18">Soluble aminopeptidase P</fullName>
    </alternativeName>
    <alternativeName>
        <fullName evidence="21">X-Pro aminopeptidase 1</fullName>
    </alternativeName>
    <alternativeName>
        <fullName evidence="19">X-prolyl aminopeptidase 1, soluble</fullName>
    </alternativeName>
</protein>
<dbReference type="Pfam" id="PF00557">
    <property type="entry name" value="Peptidase_M24"/>
    <property type="match status" value="1"/>
</dbReference>
<evidence type="ECO:0000313" key="25">
    <source>
        <dbReference type="Proteomes" id="UP000515135"/>
    </source>
</evidence>
<reference evidence="26 27" key="1">
    <citation type="submission" date="2025-04" db="UniProtKB">
        <authorList>
            <consortium name="RefSeq"/>
        </authorList>
    </citation>
    <scope>IDENTIFICATION</scope>
    <source>
        <tissue evidence="26 27">Gonad</tissue>
    </source>
</reference>
<dbReference type="Gene3D" id="3.40.350.10">
    <property type="entry name" value="Creatinase/prolidase N-terminal domain"/>
    <property type="match status" value="2"/>
</dbReference>
<evidence type="ECO:0000256" key="3">
    <source>
        <dbReference type="ARBA" id="ARBA00004496"/>
    </source>
</evidence>
<comment type="catalytic activity">
    <reaction evidence="1">
        <text>Release of any N-terminal amino acid, including proline, that is linked to proline, even from a dipeptide or tripeptide.</text>
        <dbReference type="EC" id="3.4.11.9"/>
    </reaction>
</comment>
<dbReference type="Gene3D" id="3.90.230.10">
    <property type="entry name" value="Creatinase/methionine aminopeptidase superfamily"/>
    <property type="match status" value="1"/>
</dbReference>
<dbReference type="GO" id="GO:0005737">
    <property type="term" value="C:cytoplasm"/>
    <property type="evidence" value="ECO:0007669"/>
    <property type="project" value="UniProtKB-SubCell"/>
</dbReference>
<keyword evidence="9" id="KW-0645">Protease</keyword>
<dbReference type="FunFam" id="3.40.350.10:FF:000004">
    <property type="entry name" value="xaa-Pro aminopeptidase 1 isoform X1"/>
    <property type="match status" value="1"/>
</dbReference>
<dbReference type="EC" id="3.4.11.9" evidence="6"/>
<evidence type="ECO:0000256" key="1">
    <source>
        <dbReference type="ARBA" id="ARBA00001424"/>
    </source>
</evidence>
<dbReference type="KEGG" id="bbel:109475521"/>
<dbReference type="InterPro" id="IPR050422">
    <property type="entry name" value="X-Pro_aminopeptidase_P"/>
</dbReference>
<keyword evidence="14" id="KW-0464">Manganese</keyword>
<dbReference type="FunFam" id="3.40.350.10:FF:000001">
    <property type="entry name" value="Putative xaa-Pro aminopeptidase 1"/>
    <property type="match status" value="1"/>
</dbReference>
<evidence type="ECO:0000256" key="18">
    <source>
        <dbReference type="ARBA" id="ARBA00078157"/>
    </source>
</evidence>
<keyword evidence="7" id="KW-0031">Aminopeptidase</keyword>
<evidence type="ECO:0000256" key="11">
    <source>
        <dbReference type="ARBA" id="ARBA00022801"/>
    </source>
</evidence>
<dbReference type="GO" id="GO:0046872">
    <property type="term" value="F:metal ion binding"/>
    <property type="evidence" value="ECO:0007669"/>
    <property type="project" value="UniProtKB-KW"/>
</dbReference>
<evidence type="ECO:0000256" key="21">
    <source>
        <dbReference type="ARBA" id="ARBA00081885"/>
    </source>
</evidence>
<dbReference type="Pfam" id="PF16188">
    <property type="entry name" value="Peptidase_M24_C"/>
    <property type="match status" value="1"/>
</dbReference>
<dbReference type="PANTHER" id="PTHR43763:SF6">
    <property type="entry name" value="XAA-PRO AMINOPEPTIDASE 1"/>
    <property type="match status" value="1"/>
</dbReference>
<dbReference type="Proteomes" id="UP000515135">
    <property type="component" value="Unplaced"/>
</dbReference>
<accession>A0A6P4YQJ5</accession>
<evidence type="ECO:0000256" key="20">
    <source>
        <dbReference type="ARBA" id="ARBA00079919"/>
    </source>
</evidence>
<keyword evidence="11" id="KW-0378">Hydrolase</keyword>
<evidence type="ECO:0000256" key="12">
    <source>
        <dbReference type="ARBA" id="ARBA00022990"/>
    </source>
</evidence>
<name>A0A6P4YQJ5_BRABE</name>
<evidence type="ECO:0000259" key="23">
    <source>
        <dbReference type="Pfam" id="PF01321"/>
    </source>
</evidence>
<keyword evidence="10" id="KW-0479">Metal-binding</keyword>
<evidence type="ECO:0000256" key="15">
    <source>
        <dbReference type="ARBA" id="ARBA00030849"/>
    </source>
</evidence>
<dbReference type="PANTHER" id="PTHR43763">
    <property type="entry name" value="XAA-PRO AMINOPEPTIDASE 1"/>
    <property type="match status" value="1"/>
</dbReference>
<comment type="subunit">
    <text evidence="5">Homodimer.</text>
</comment>
<evidence type="ECO:0000256" key="19">
    <source>
        <dbReference type="ARBA" id="ARBA00079909"/>
    </source>
</evidence>
<dbReference type="GO" id="GO:0006508">
    <property type="term" value="P:proteolysis"/>
    <property type="evidence" value="ECO:0007669"/>
    <property type="project" value="UniProtKB-KW"/>
</dbReference>
<evidence type="ECO:0000256" key="8">
    <source>
        <dbReference type="ARBA" id="ARBA00022490"/>
    </source>
</evidence>
<comment type="subcellular location">
    <subcellularLocation>
        <location evidence="3">Cytoplasm</location>
    </subcellularLocation>
</comment>
<comment type="cofactor">
    <cofactor evidence="2">
        <name>Mn(2+)</name>
        <dbReference type="ChEBI" id="CHEBI:29035"/>
    </cofactor>
</comment>
<evidence type="ECO:0000256" key="6">
    <source>
        <dbReference type="ARBA" id="ARBA00012574"/>
    </source>
</evidence>
<evidence type="ECO:0000313" key="26">
    <source>
        <dbReference type="RefSeq" id="XP_019631720.1"/>
    </source>
</evidence>
<evidence type="ECO:0000256" key="13">
    <source>
        <dbReference type="ARBA" id="ARBA00023049"/>
    </source>
</evidence>
<dbReference type="RefSeq" id="XP_019631722.1">
    <property type="nucleotide sequence ID" value="XM_019776163.1"/>
</dbReference>
<evidence type="ECO:0000256" key="10">
    <source>
        <dbReference type="ARBA" id="ARBA00022723"/>
    </source>
</evidence>
<gene>
    <name evidence="26 27" type="primary">LOC109475521</name>
</gene>
<evidence type="ECO:0000256" key="7">
    <source>
        <dbReference type="ARBA" id="ARBA00022438"/>
    </source>
</evidence>
<sequence>MTTKNTTALLQRLRAAMKNNQYVCEKLNAYIIPSGDAHHSEYIAPCDMRRGFISGFTGSAGTAIVTEKHAAMWTDGRYFLQAIQQMDNNWTLMKMGMSKTLSQEDWLVKVLPEGARVGVDPFLLSIDEWKRLSSKLESSGHKLVAADQNLVDLVWDDRPELPSNTLMVLSTKYTGCPWQDKVHQARDQMKEKGAAVLVVTALDEVAWLFNLRGSDIDFNPVFFSYAMIGKEYVKLFIDEAKLDNAARAHLMLDADKNTEDYMKVEILPYDDIIAQLKVACQEVGKEKIWLSDRGSAALGNVVPDNVRLTQQSPLCLNKAKKNNTEIKCMRRAHVKDAVALCEYFAWLEKEVPKGELNEVTAADRLEQFRREQEDFVSLSFDTISGVGSNGAIIHYRPSKETAKTLTSHELYLCDSGAQYRDGTTDVTRTVHFGTPSQHEKECFTRVLKGHIGLSSAIFPNGIKGHQLDTLARQHLWDVGLEYLHGTGHGVGAFLNVHEGPCGISARLSLTESTLEAGMIVTDEPGYYEDGAFGIRIENVVLVKSTETKFNFKDKGFLTFEPLTLVPIQTKMLEPSMLTEKEVSWLDDYHTTCREVVGKELELQGRPEALQWLMRNTQTLG</sequence>
<dbReference type="FunFam" id="3.90.230.10:FF:000004">
    <property type="entry name" value="xaa-Pro aminopeptidase 1 isoform X1"/>
    <property type="match status" value="1"/>
</dbReference>
<feature type="domain" description="Peptidase M24 C-terminal" evidence="24">
    <location>
        <begin position="555"/>
        <end position="618"/>
    </location>
</feature>